<dbReference type="Gene3D" id="3.90.180.10">
    <property type="entry name" value="Medium-chain alcohol dehydrogenases, catalytic domain"/>
    <property type="match status" value="1"/>
</dbReference>
<dbReference type="CDD" id="cd05276">
    <property type="entry name" value="p53_inducible_oxidoreductase"/>
    <property type="match status" value="1"/>
</dbReference>
<dbReference type="Gene3D" id="3.40.50.720">
    <property type="entry name" value="NAD(P)-binding Rossmann-like Domain"/>
    <property type="match status" value="1"/>
</dbReference>
<name>D3Q309_STANL</name>
<evidence type="ECO:0000256" key="2">
    <source>
        <dbReference type="ARBA" id="ARBA00023002"/>
    </source>
</evidence>
<keyword evidence="5" id="KW-1185">Reference proteome</keyword>
<dbReference type="PANTHER" id="PTHR48106">
    <property type="entry name" value="QUINONE OXIDOREDUCTASE PIG3-RELATED"/>
    <property type="match status" value="1"/>
</dbReference>
<reference evidence="4 5" key="1">
    <citation type="journal article" date="2009" name="Stand. Genomic Sci.">
        <title>Complete genome sequence of Stackebrandtia nassauensis type strain (LLR-40K-21).</title>
        <authorList>
            <person name="Munk C."/>
            <person name="Lapidus A."/>
            <person name="Copeland A."/>
            <person name="Jando M."/>
            <person name="Mayilraj S."/>
            <person name="Glavina Del Rio T."/>
            <person name="Nolan M."/>
            <person name="Chen F."/>
            <person name="Lucas S."/>
            <person name="Tice H."/>
            <person name="Cheng J.F."/>
            <person name="Han C."/>
            <person name="Detter J.C."/>
            <person name="Bruce D."/>
            <person name="Goodwin L."/>
            <person name="Chain P."/>
            <person name="Pitluck S."/>
            <person name="Goker M."/>
            <person name="Ovchinikova G."/>
            <person name="Pati A."/>
            <person name="Ivanova N."/>
            <person name="Mavromatis K."/>
            <person name="Chen A."/>
            <person name="Palaniappan K."/>
            <person name="Land M."/>
            <person name="Hauser L."/>
            <person name="Chang Y.J."/>
            <person name="Jeffries C.D."/>
            <person name="Bristow J."/>
            <person name="Eisen J.A."/>
            <person name="Markowitz V."/>
            <person name="Hugenholtz P."/>
            <person name="Kyrpides N.C."/>
            <person name="Klenk H.P."/>
        </authorList>
    </citation>
    <scope>NUCLEOTIDE SEQUENCE [LARGE SCALE GENOMIC DNA]</scope>
    <source>
        <strain evidence="5">DSM 44728 / CIP 108903 / NRRL B-16338 / NBRC 102104 / LLR-40K-21</strain>
    </source>
</reference>
<evidence type="ECO:0000256" key="1">
    <source>
        <dbReference type="ARBA" id="ARBA00022857"/>
    </source>
</evidence>
<dbReference type="Pfam" id="PF08240">
    <property type="entry name" value="ADH_N"/>
    <property type="match status" value="1"/>
</dbReference>
<dbReference type="InterPro" id="IPR014189">
    <property type="entry name" value="Quinone_OxRdtase_PIG3"/>
</dbReference>
<dbReference type="GO" id="GO:0016651">
    <property type="term" value="F:oxidoreductase activity, acting on NAD(P)H"/>
    <property type="evidence" value="ECO:0007669"/>
    <property type="project" value="TreeGrafter"/>
</dbReference>
<dbReference type="OrthoDB" id="9780520at2"/>
<feature type="domain" description="Enoyl reductase (ER)" evidence="3">
    <location>
        <begin position="10"/>
        <end position="322"/>
    </location>
</feature>
<keyword evidence="1" id="KW-0521">NADP</keyword>
<dbReference type="STRING" id="446470.Snas_0261"/>
<dbReference type="InterPro" id="IPR020843">
    <property type="entry name" value="ER"/>
</dbReference>
<dbReference type="SMART" id="SM00829">
    <property type="entry name" value="PKS_ER"/>
    <property type="match status" value="1"/>
</dbReference>
<dbReference type="SUPFAM" id="SSF51735">
    <property type="entry name" value="NAD(P)-binding Rossmann-fold domains"/>
    <property type="match status" value="1"/>
</dbReference>
<keyword evidence="2" id="KW-0560">Oxidoreductase</keyword>
<dbReference type="InterPro" id="IPR013154">
    <property type="entry name" value="ADH-like_N"/>
</dbReference>
<evidence type="ECO:0000259" key="3">
    <source>
        <dbReference type="SMART" id="SM00829"/>
    </source>
</evidence>
<dbReference type="eggNOG" id="COG0604">
    <property type="taxonomic scope" value="Bacteria"/>
</dbReference>
<dbReference type="AlphaFoldDB" id="D3Q309"/>
<dbReference type="NCBIfam" id="TIGR02824">
    <property type="entry name" value="quinone_pig3"/>
    <property type="match status" value="1"/>
</dbReference>
<protein>
    <submittedName>
        <fullName evidence="4">NAD(P)H quinone oxidoreductase, PIG3 family</fullName>
    </submittedName>
</protein>
<dbReference type="SUPFAM" id="SSF50129">
    <property type="entry name" value="GroES-like"/>
    <property type="match status" value="1"/>
</dbReference>
<dbReference type="RefSeq" id="WP_013015550.1">
    <property type="nucleotide sequence ID" value="NC_013947.1"/>
</dbReference>
<dbReference type="InterPro" id="IPR013149">
    <property type="entry name" value="ADH-like_C"/>
</dbReference>
<dbReference type="Proteomes" id="UP000000844">
    <property type="component" value="Chromosome"/>
</dbReference>
<dbReference type="KEGG" id="sna:Snas_0261"/>
<gene>
    <name evidence="4" type="ordered locus">Snas_0261</name>
</gene>
<sequence>MRAVEIAEPGGPEALKVIDAPDPIPGSGEVVIEVAAAGINRADAAQRRGKYPPPEGASPYPGLEVSGRIIAIGPGVAGVSVGDEVCALLSGGGYAERVAVDARLLLPIPDGVDLVDAAGLPEVAATVWSNVFQIARLTEGEMLLVHGGSGGIGTFAIQLATARGCGVLTTARSHNADALRGLGAELVIDYRDQDFAEEVATHTDGRGVDVILDHLGASYLDRNVASLNLNGRLAIISMQGGSKTEFNLGALMRRRGSVSATTLRSRPIGERADIIAAVRDNVWPQVASGQVKPVVAQRFPLADVVEAHRVLDAGGYLGKILLTT</sequence>
<dbReference type="InterPro" id="IPR011032">
    <property type="entry name" value="GroES-like_sf"/>
</dbReference>
<proteinExistence type="predicted"/>
<dbReference type="EMBL" id="CP001778">
    <property type="protein sequence ID" value="ADD39979.1"/>
    <property type="molecule type" value="Genomic_DNA"/>
</dbReference>
<evidence type="ECO:0000313" key="5">
    <source>
        <dbReference type="Proteomes" id="UP000000844"/>
    </source>
</evidence>
<dbReference type="Pfam" id="PF00107">
    <property type="entry name" value="ADH_zinc_N"/>
    <property type="match status" value="1"/>
</dbReference>
<accession>D3Q309</accession>
<dbReference type="PANTHER" id="PTHR48106:SF8">
    <property type="entry name" value="OS02G0805600 PROTEIN"/>
    <property type="match status" value="1"/>
</dbReference>
<dbReference type="InterPro" id="IPR036291">
    <property type="entry name" value="NAD(P)-bd_dom_sf"/>
</dbReference>
<dbReference type="GO" id="GO:0070402">
    <property type="term" value="F:NADPH binding"/>
    <property type="evidence" value="ECO:0007669"/>
    <property type="project" value="TreeGrafter"/>
</dbReference>
<organism evidence="4 5">
    <name type="scientific">Stackebrandtia nassauensis (strain DSM 44728 / CIP 108903 / NRRL B-16338 / NBRC 102104 / LLR-40K-21)</name>
    <dbReference type="NCBI Taxonomy" id="446470"/>
    <lineage>
        <taxon>Bacteria</taxon>
        <taxon>Bacillati</taxon>
        <taxon>Actinomycetota</taxon>
        <taxon>Actinomycetes</taxon>
        <taxon>Glycomycetales</taxon>
        <taxon>Glycomycetaceae</taxon>
        <taxon>Stackebrandtia</taxon>
    </lineage>
</organism>
<evidence type="ECO:0000313" key="4">
    <source>
        <dbReference type="EMBL" id="ADD39979.1"/>
    </source>
</evidence>
<dbReference type="HOGENOM" id="CLU_026673_3_4_11"/>